<proteinExistence type="inferred from homology"/>
<dbReference type="PRINTS" id="PR00131">
    <property type="entry name" value="GLHYDRLASE1"/>
</dbReference>
<keyword evidence="5" id="KW-0136">Cellulose degradation</keyword>
<dbReference type="GO" id="GO:0030245">
    <property type="term" value="P:cellulose catabolic process"/>
    <property type="evidence" value="ECO:0007669"/>
    <property type="project" value="UniProtKB-KW"/>
</dbReference>
<keyword evidence="4 9" id="KW-0378">Hydrolase</keyword>
<dbReference type="PROSITE" id="PS00653">
    <property type="entry name" value="GLYCOSYL_HYDROL_F1_2"/>
    <property type="match status" value="1"/>
</dbReference>
<keyword evidence="8" id="KW-0624">Polysaccharide degradation</keyword>
<dbReference type="Pfam" id="PF00232">
    <property type="entry name" value="Glyco_hydro_1"/>
    <property type="match status" value="1"/>
</dbReference>
<organism evidence="9">
    <name type="scientific">hydrothermal vent metagenome</name>
    <dbReference type="NCBI Taxonomy" id="652676"/>
    <lineage>
        <taxon>unclassified sequences</taxon>
        <taxon>metagenomes</taxon>
        <taxon>ecological metagenomes</taxon>
    </lineage>
</organism>
<evidence type="ECO:0000256" key="6">
    <source>
        <dbReference type="ARBA" id="ARBA00023277"/>
    </source>
</evidence>
<dbReference type="PANTHER" id="PTHR10353">
    <property type="entry name" value="GLYCOSYL HYDROLASE"/>
    <property type="match status" value="1"/>
</dbReference>
<gene>
    <name evidence="9" type="ORF">MNBD_ACTINO02-2337</name>
</gene>
<dbReference type="InterPro" id="IPR033132">
    <property type="entry name" value="GH_1_N_CS"/>
</dbReference>
<dbReference type="NCBIfam" id="TIGR03356">
    <property type="entry name" value="BGL"/>
    <property type="match status" value="1"/>
</dbReference>
<comment type="catalytic activity">
    <reaction evidence="1">
        <text>Hydrolysis of terminal, non-reducing beta-D-glucosyl residues with release of beta-D-glucose.</text>
        <dbReference type="EC" id="3.2.1.21"/>
    </reaction>
</comment>
<sequence>MKNADLATNTAQWKFPPGFVWGAATSAYQIEGATSADGRGPSIWDVFCRVEGAIADGSSGANACRHYELWRDDVATMKWLGLDGYRFSVAWPRIVPDGDGAINAAGLDFYDRLVDGLLEAGIEPYLTLYHWDLPSSLEDAGGWLNRRTADAFGRYAAAVADRLGDRVTHWMTLNEPYVSANLGYVTGQHAPGRRLSQADGFDAAHHLLVAHGLGVTAIREAAPDASVGIALNFTPVTQVGPGAGDAHVGAVIDAVHNRWFIEPLAGSPYPEIAYRAAHWNGDVVLPDDMNLIRAPLDFLGINYYTRQLVDHTGVLPAPGPTTTMGWEIRPSTLTELLTWVHGCVGLDAYYITENGAAMPDVASEGGVIQDHDRIEYLATHIDAVAGAVASGVPVRGYFVWSFVDNFEWSLGYEQKFGIFAIESDTYRRIPKLSALWYRNMISDSQARESAPTTGRP</sequence>
<accession>A0A3B0SDH5</accession>
<evidence type="ECO:0000256" key="1">
    <source>
        <dbReference type="ARBA" id="ARBA00000448"/>
    </source>
</evidence>
<evidence type="ECO:0000256" key="5">
    <source>
        <dbReference type="ARBA" id="ARBA00023001"/>
    </source>
</evidence>
<evidence type="ECO:0000256" key="8">
    <source>
        <dbReference type="ARBA" id="ARBA00023326"/>
    </source>
</evidence>
<evidence type="ECO:0000256" key="7">
    <source>
        <dbReference type="ARBA" id="ARBA00023295"/>
    </source>
</evidence>
<evidence type="ECO:0000256" key="3">
    <source>
        <dbReference type="ARBA" id="ARBA00012744"/>
    </source>
</evidence>
<dbReference type="SUPFAM" id="SSF51445">
    <property type="entry name" value="(Trans)glycosidases"/>
    <property type="match status" value="1"/>
</dbReference>
<dbReference type="EMBL" id="UOEK01000286">
    <property type="protein sequence ID" value="VAW04351.1"/>
    <property type="molecule type" value="Genomic_DNA"/>
</dbReference>
<dbReference type="AlphaFoldDB" id="A0A3B0SDH5"/>
<dbReference type="EC" id="3.2.1.21" evidence="3"/>
<dbReference type="InterPro" id="IPR001360">
    <property type="entry name" value="Glyco_hydro_1"/>
</dbReference>
<comment type="similarity">
    <text evidence="2">Belongs to the glycosyl hydrolase 1 family.</text>
</comment>
<dbReference type="InterPro" id="IPR017853">
    <property type="entry name" value="GH"/>
</dbReference>
<evidence type="ECO:0000313" key="9">
    <source>
        <dbReference type="EMBL" id="VAW04351.1"/>
    </source>
</evidence>
<dbReference type="PANTHER" id="PTHR10353:SF36">
    <property type="entry name" value="LP05116P"/>
    <property type="match status" value="1"/>
</dbReference>
<name>A0A3B0SDH5_9ZZZZ</name>
<evidence type="ECO:0000256" key="4">
    <source>
        <dbReference type="ARBA" id="ARBA00022801"/>
    </source>
</evidence>
<keyword evidence="6" id="KW-0119">Carbohydrate metabolism</keyword>
<dbReference type="GO" id="GO:0008422">
    <property type="term" value="F:beta-glucosidase activity"/>
    <property type="evidence" value="ECO:0007669"/>
    <property type="project" value="UniProtKB-EC"/>
</dbReference>
<dbReference type="GO" id="GO:0005829">
    <property type="term" value="C:cytosol"/>
    <property type="evidence" value="ECO:0007669"/>
    <property type="project" value="TreeGrafter"/>
</dbReference>
<dbReference type="Gene3D" id="3.20.20.80">
    <property type="entry name" value="Glycosidases"/>
    <property type="match status" value="1"/>
</dbReference>
<dbReference type="InterPro" id="IPR017736">
    <property type="entry name" value="Glyco_hydro_1_beta-glucosidase"/>
</dbReference>
<keyword evidence="7 9" id="KW-0326">Glycosidase</keyword>
<dbReference type="FunFam" id="3.20.20.80:FF:000004">
    <property type="entry name" value="Beta-glucosidase 6-phospho-beta-glucosidase"/>
    <property type="match status" value="1"/>
</dbReference>
<evidence type="ECO:0000256" key="2">
    <source>
        <dbReference type="ARBA" id="ARBA00010838"/>
    </source>
</evidence>
<reference evidence="9" key="1">
    <citation type="submission" date="2018-06" db="EMBL/GenBank/DDBJ databases">
        <authorList>
            <person name="Zhirakovskaya E."/>
        </authorList>
    </citation>
    <scope>NUCLEOTIDE SEQUENCE</scope>
</reference>
<protein>
    <recommendedName>
        <fullName evidence="3">beta-glucosidase</fullName>
        <ecNumber evidence="3">3.2.1.21</ecNumber>
    </recommendedName>
</protein>